<dbReference type="GO" id="GO:0050566">
    <property type="term" value="F:asparaginyl-tRNA synthase (glutamine-hydrolyzing) activity"/>
    <property type="evidence" value="ECO:0007669"/>
    <property type="project" value="UniProtKB-EC"/>
</dbReference>
<dbReference type="EMBL" id="BDSP01000231">
    <property type="protein sequence ID" value="GAX25744.1"/>
    <property type="molecule type" value="Genomic_DNA"/>
</dbReference>
<feature type="compositionally biased region" description="Polar residues" evidence="2">
    <location>
        <begin position="132"/>
        <end position="142"/>
    </location>
</feature>
<sequence>MLTIQQTQRLLQTGAISSEQLVLFCVARAATVSDAWERRIHTQTLLEQARQSDFRRAQNKLLSPLDGIPFSVKANLAVASLPLTAGSAILQTNACVGYHAQVVDALLQSGALLMGTTAMDEFGMGSLGMNRPKTTTSRTKNPISGWHRHRKMFSDEEMIHMILSCSETINKTQQQDDESTVIYSPGGSSSGSAVTVAQQAALFSLGSDTGGSVRLPAAWCAITGFKPTYGRLSRDGLVAYASSLDTVGILAPTVSCLSVVWEELLQQQSRQPRQDSTLRSTLSNDANPTRASASTRQQLLEGVKVAVPTAFVVKEMSQQVRDNWKNAARQLEEMGATVHVTDTITPQVLQQALAAYYVLACAEATSNLGRYDGFRYGSAADCGWMNAVREDEQPQSKSSLLEQQYAKARTRGFGSEVIRRILCGTSVLSSDHYHTHYEAAAKLRAVLAQQMRNVLKQYDVLLVPTTFNMPPRIDEANSIDSTAMMANDIMTVPASLGGFPALSIPYGHWEAVPFAMSMQLVAAQQDEHTLFRVSQALQDRAVA</sequence>
<accession>A0A1Z5KHF2</accession>
<keyword evidence="5" id="KW-1185">Reference proteome</keyword>
<evidence type="ECO:0000256" key="2">
    <source>
        <dbReference type="SAM" id="MobiDB-lite"/>
    </source>
</evidence>
<keyword evidence="4" id="KW-0436">Ligase</keyword>
<dbReference type="AlphaFoldDB" id="A0A1Z5KHF2"/>
<dbReference type="Pfam" id="PF01425">
    <property type="entry name" value="Amidase"/>
    <property type="match status" value="2"/>
</dbReference>
<dbReference type="InParanoid" id="A0A1Z5KHF2"/>
<dbReference type="SUPFAM" id="SSF75304">
    <property type="entry name" value="Amidase signature (AS) enzymes"/>
    <property type="match status" value="1"/>
</dbReference>
<gene>
    <name evidence="4" type="ORF">FisN_8Hh357</name>
</gene>
<name>A0A1Z5KHF2_FISSO</name>
<protein>
    <submittedName>
        <fullName evidence="4">Aspartyl-tRNA(Asn)/glutamyl-tRNA(Gln) amidotransferase subunit A</fullName>
        <ecNumber evidence="4">6.3.5.6</ecNumber>
        <ecNumber evidence="4">6.3.5.7</ecNumber>
    </submittedName>
</protein>
<dbReference type="PANTHER" id="PTHR11895">
    <property type="entry name" value="TRANSAMIDASE"/>
    <property type="match status" value="1"/>
</dbReference>
<dbReference type="PROSITE" id="PS00571">
    <property type="entry name" value="AMIDASES"/>
    <property type="match status" value="1"/>
</dbReference>
<dbReference type="EC" id="6.3.5.7" evidence="4"/>
<dbReference type="InterPro" id="IPR036928">
    <property type="entry name" value="AS_sf"/>
</dbReference>
<dbReference type="GO" id="GO:0016740">
    <property type="term" value="F:transferase activity"/>
    <property type="evidence" value="ECO:0007669"/>
    <property type="project" value="UniProtKB-KW"/>
</dbReference>
<evidence type="ECO:0000259" key="3">
    <source>
        <dbReference type="Pfam" id="PF01425"/>
    </source>
</evidence>
<organism evidence="4 5">
    <name type="scientific">Fistulifera solaris</name>
    <name type="common">Oleaginous diatom</name>
    <dbReference type="NCBI Taxonomy" id="1519565"/>
    <lineage>
        <taxon>Eukaryota</taxon>
        <taxon>Sar</taxon>
        <taxon>Stramenopiles</taxon>
        <taxon>Ochrophyta</taxon>
        <taxon>Bacillariophyta</taxon>
        <taxon>Bacillariophyceae</taxon>
        <taxon>Bacillariophycidae</taxon>
        <taxon>Naviculales</taxon>
        <taxon>Naviculaceae</taxon>
        <taxon>Fistulifera</taxon>
    </lineage>
</organism>
<keyword evidence="4" id="KW-0808">Transferase</keyword>
<dbReference type="InterPro" id="IPR000120">
    <property type="entry name" value="Amidase"/>
</dbReference>
<feature type="domain" description="Amidase" evidence="3">
    <location>
        <begin position="183"/>
        <end position="530"/>
    </location>
</feature>
<proteinExistence type="inferred from homology"/>
<evidence type="ECO:0000313" key="4">
    <source>
        <dbReference type="EMBL" id="GAX25744.1"/>
    </source>
</evidence>
<dbReference type="GO" id="GO:0050567">
    <property type="term" value="F:glutaminyl-tRNA synthase (glutamine-hydrolyzing) activity"/>
    <property type="evidence" value="ECO:0007669"/>
    <property type="project" value="UniProtKB-EC"/>
</dbReference>
<evidence type="ECO:0000256" key="1">
    <source>
        <dbReference type="ARBA" id="ARBA00009199"/>
    </source>
</evidence>
<comment type="similarity">
    <text evidence="1">Belongs to the amidase family.</text>
</comment>
<dbReference type="OrthoDB" id="421993at2759"/>
<dbReference type="PANTHER" id="PTHR11895:SF7">
    <property type="entry name" value="GLUTAMYL-TRNA(GLN) AMIDOTRANSFERASE SUBUNIT A, MITOCHONDRIAL"/>
    <property type="match status" value="1"/>
</dbReference>
<comment type="caution">
    <text evidence="4">The sequence shown here is derived from an EMBL/GenBank/DDBJ whole genome shotgun (WGS) entry which is preliminary data.</text>
</comment>
<dbReference type="Gene3D" id="3.90.1300.10">
    <property type="entry name" value="Amidase signature (AS) domain"/>
    <property type="match status" value="1"/>
</dbReference>
<dbReference type="EC" id="6.3.5.6" evidence="4"/>
<reference evidence="4 5" key="1">
    <citation type="journal article" date="2015" name="Plant Cell">
        <title>Oil accumulation by the oleaginous diatom Fistulifera solaris as revealed by the genome and transcriptome.</title>
        <authorList>
            <person name="Tanaka T."/>
            <person name="Maeda Y."/>
            <person name="Veluchamy A."/>
            <person name="Tanaka M."/>
            <person name="Abida H."/>
            <person name="Marechal E."/>
            <person name="Bowler C."/>
            <person name="Muto M."/>
            <person name="Sunaga Y."/>
            <person name="Tanaka M."/>
            <person name="Yoshino T."/>
            <person name="Taniguchi T."/>
            <person name="Fukuda Y."/>
            <person name="Nemoto M."/>
            <person name="Matsumoto M."/>
            <person name="Wong P.S."/>
            <person name="Aburatani S."/>
            <person name="Fujibuchi W."/>
        </authorList>
    </citation>
    <scope>NUCLEOTIDE SEQUENCE [LARGE SCALE GENOMIC DNA]</scope>
    <source>
        <strain evidence="4 5">JPCC DA0580</strain>
    </source>
</reference>
<feature type="region of interest" description="Disordered" evidence="2">
    <location>
        <begin position="125"/>
        <end position="144"/>
    </location>
</feature>
<evidence type="ECO:0000313" key="5">
    <source>
        <dbReference type="Proteomes" id="UP000198406"/>
    </source>
</evidence>
<dbReference type="InterPro" id="IPR023631">
    <property type="entry name" value="Amidase_dom"/>
</dbReference>
<dbReference type="Proteomes" id="UP000198406">
    <property type="component" value="Unassembled WGS sequence"/>
</dbReference>
<feature type="region of interest" description="Disordered" evidence="2">
    <location>
        <begin position="270"/>
        <end position="295"/>
    </location>
</feature>
<feature type="domain" description="Amidase" evidence="3">
    <location>
        <begin position="21"/>
        <end position="143"/>
    </location>
</feature>
<dbReference type="InterPro" id="IPR020556">
    <property type="entry name" value="Amidase_CS"/>
</dbReference>